<dbReference type="PANTHER" id="PTHR47227:SF5">
    <property type="entry name" value="DNA-DIRECTED RNA POLYMERASES I, II, AND III SUBUNIT RPABC2"/>
    <property type="match status" value="1"/>
</dbReference>
<protein>
    <submittedName>
        <fullName evidence="3">Multi-domain containing protein</fullName>
    </submittedName>
</protein>
<dbReference type="InterPro" id="IPR036161">
    <property type="entry name" value="RPB6/omega-like_sf"/>
</dbReference>
<evidence type="ECO:0000256" key="1">
    <source>
        <dbReference type="ARBA" id="ARBA00022478"/>
    </source>
</evidence>
<dbReference type="HAMAP" id="MF_00192">
    <property type="entry name" value="RNApol_arch_Rpo6"/>
    <property type="match status" value="1"/>
</dbReference>
<name>A0ABQ5JT15_9EUKA</name>
<dbReference type="Proteomes" id="UP001057375">
    <property type="component" value="Unassembled WGS sequence"/>
</dbReference>
<proteinExistence type="inferred from homology"/>
<dbReference type="PROSITE" id="PS01111">
    <property type="entry name" value="RNA_POL_K_14KD"/>
    <property type="match status" value="1"/>
</dbReference>
<dbReference type="InterPro" id="IPR006111">
    <property type="entry name" value="Rpo6/Rpb6"/>
</dbReference>
<reference evidence="3" key="1">
    <citation type="submission" date="2022-03" db="EMBL/GenBank/DDBJ databases">
        <title>Draft genome sequence of Aduncisulcus paluster, a free-living microaerophilic Fornicata.</title>
        <authorList>
            <person name="Yuyama I."/>
            <person name="Kume K."/>
            <person name="Tamura T."/>
            <person name="Inagaki Y."/>
            <person name="Hashimoto T."/>
        </authorList>
    </citation>
    <scope>NUCLEOTIDE SEQUENCE</scope>
    <source>
        <strain evidence="3">NY0171</strain>
    </source>
</reference>
<evidence type="ECO:0000313" key="3">
    <source>
        <dbReference type="EMBL" id="GKT15520.1"/>
    </source>
</evidence>
<dbReference type="Gene3D" id="3.90.940.10">
    <property type="match status" value="1"/>
</dbReference>
<dbReference type="Pfam" id="PF01192">
    <property type="entry name" value="RNA_pol_Rpb6"/>
    <property type="match status" value="1"/>
</dbReference>
<dbReference type="SMART" id="SM01409">
    <property type="entry name" value="RNA_pol_Rpb6"/>
    <property type="match status" value="1"/>
</dbReference>
<sequence length="96" mass="10739">MSEKTTIISEGDASITAKEKRKTTPYLTKYERARIIGTRALQLSLGAKALVPIPAKMTDPLEIATKELQTGKIPMIVRRHLPDGSYEDWRVSDLQV</sequence>
<evidence type="ECO:0000256" key="2">
    <source>
        <dbReference type="ARBA" id="ARBA00023163"/>
    </source>
</evidence>
<accession>A0ABQ5JT15</accession>
<dbReference type="SUPFAM" id="SSF63562">
    <property type="entry name" value="RPB6/omega subunit-like"/>
    <property type="match status" value="1"/>
</dbReference>
<comment type="caution">
    <text evidence="3">The sequence shown here is derived from an EMBL/GenBank/DDBJ whole genome shotgun (WGS) entry which is preliminary data.</text>
</comment>
<dbReference type="EMBL" id="BQXS01011679">
    <property type="protein sequence ID" value="GKT15520.1"/>
    <property type="molecule type" value="Genomic_DNA"/>
</dbReference>
<keyword evidence="1" id="KW-0240">DNA-directed RNA polymerase</keyword>
<gene>
    <name evidence="3" type="ORF">ADUPG1_010730</name>
</gene>
<keyword evidence="4" id="KW-1185">Reference proteome</keyword>
<dbReference type="NCBIfam" id="NF002208">
    <property type="entry name" value="PRK01099.1-3"/>
    <property type="match status" value="1"/>
</dbReference>
<dbReference type="PIRSF" id="PIRSF000778">
    <property type="entry name" value="RpoK/RPB6"/>
    <property type="match status" value="1"/>
</dbReference>
<dbReference type="InterPro" id="IPR020708">
    <property type="entry name" value="DNA-dir_RNA_polK_14-18kDa_CS"/>
</dbReference>
<evidence type="ECO:0000313" key="4">
    <source>
        <dbReference type="Proteomes" id="UP001057375"/>
    </source>
</evidence>
<dbReference type="NCBIfam" id="NF002207">
    <property type="entry name" value="PRK01099.1-2"/>
    <property type="match status" value="1"/>
</dbReference>
<dbReference type="PANTHER" id="PTHR47227">
    <property type="entry name" value="DNA-DIRECTED RNA POLYMERASE SUBUNIT K"/>
    <property type="match status" value="1"/>
</dbReference>
<organism evidence="3 4">
    <name type="scientific">Aduncisulcus paluster</name>
    <dbReference type="NCBI Taxonomy" id="2918883"/>
    <lineage>
        <taxon>Eukaryota</taxon>
        <taxon>Metamonada</taxon>
        <taxon>Carpediemonas-like organisms</taxon>
        <taxon>Aduncisulcus</taxon>
    </lineage>
</organism>
<keyword evidence="2" id="KW-0804">Transcription</keyword>
<dbReference type="InterPro" id="IPR006110">
    <property type="entry name" value="Pol_omega/Rpo6/RPB6"/>
</dbReference>